<dbReference type="Proteomes" id="UP000175677">
    <property type="component" value="Unassembled WGS sequence"/>
</dbReference>
<accession>A0ABX3BR19</accession>
<dbReference type="EMBL" id="MDJC01000012">
    <property type="protein sequence ID" value="OEY77072.1"/>
    <property type="molecule type" value="Genomic_DNA"/>
</dbReference>
<evidence type="ECO:0000313" key="1">
    <source>
        <dbReference type="EMBL" id="OEY77072.1"/>
    </source>
</evidence>
<organism evidence="1 2">
    <name type="scientific">Haemophilus quentini</name>
    <dbReference type="NCBI Taxonomy" id="123834"/>
    <lineage>
        <taxon>Bacteria</taxon>
        <taxon>Pseudomonadati</taxon>
        <taxon>Pseudomonadota</taxon>
        <taxon>Gammaproteobacteria</taxon>
        <taxon>Pasteurellales</taxon>
        <taxon>Pasteurellaceae</taxon>
        <taxon>Haemophilus</taxon>
    </lineage>
</organism>
<keyword evidence="2" id="KW-1185">Reference proteome</keyword>
<reference evidence="1 2" key="1">
    <citation type="submission" date="2016-08" db="EMBL/GenBank/DDBJ databases">
        <authorList>
            <person name="Eshaghi A."/>
            <person name="Soares D."/>
            <person name="Kus J."/>
            <person name="Richardson D."/>
            <person name="Li A."/>
            <person name="Patel S.N."/>
        </authorList>
    </citation>
    <scope>NUCLEOTIDE SEQUENCE [LARGE SCALE GENOMIC DNA]</scope>
    <source>
        <strain evidence="1 2">C860</strain>
    </source>
</reference>
<comment type="caution">
    <text evidence="1">The sequence shown here is derived from an EMBL/GenBank/DDBJ whole genome shotgun (WGS) entry which is preliminary data.</text>
</comment>
<dbReference type="RefSeq" id="WP_044232315.1">
    <property type="nucleotide sequence ID" value="NZ_MCII02000027.1"/>
</dbReference>
<sequence>MSSAMERLKNRKKNRKYIEDIYLDKSNTYVIHYSCQSFYDNTKSVRVTSIGVRNLESAQTHYWSIWHASEKLKIEPNNEENLDVLEKSVLDSYFDFIKNLQAKFLHWNMRNANYGFQALEHRYQVLGETPIKIPDSCKFDMPRILSALYGGNYIEHSYEFENKTYSGRMMVLAALNNIAIKDAMNGKEEAEAFEQGNYQALHLSTSRKLDMIANFFDLTHANKLKHNGKFTEIYGLHLTTIPEIIKGHPAYSALVVVGTIVGMFWKFR</sequence>
<protein>
    <submittedName>
        <fullName evidence="1">Uncharacterized protein</fullName>
    </submittedName>
</protein>
<gene>
    <name evidence="1" type="ORF">BFQ30_01090</name>
</gene>
<proteinExistence type="predicted"/>
<name>A0ABX3BR19_9PAST</name>
<evidence type="ECO:0000313" key="2">
    <source>
        <dbReference type="Proteomes" id="UP000175677"/>
    </source>
</evidence>